<proteinExistence type="predicted"/>
<accession>A0ABY3YPS9</accession>
<organism evidence="1 2">
    <name type="scientific">Zhouia spongiae</name>
    <dbReference type="NCBI Taxonomy" id="2202721"/>
    <lineage>
        <taxon>Bacteria</taxon>
        <taxon>Pseudomonadati</taxon>
        <taxon>Bacteroidota</taxon>
        <taxon>Flavobacteriia</taxon>
        <taxon>Flavobacteriales</taxon>
        <taxon>Flavobacteriaceae</taxon>
        <taxon>Zhouia</taxon>
    </lineage>
</organism>
<reference evidence="1 2" key="1">
    <citation type="journal article" date="2018" name="Int. J. Syst. Evol. Microbiol.">
        <title>Zhouia spongiae sp. nov., isolated from a marine sponge.</title>
        <authorList>
            <person name="Zhuang L."/>
            <person name="Lin B."/>
            <person name="Qin F."/>
            <person name="Luo L."/>
        </authorList>
    </citation>
    <scope>NUCLEOTIDE SEQUENCE [LARGE SCALE GENOMIC DNA]</scope>
    <source>
        <strain evidence="1 2">HN-Y44</strain>
    </source>
</reference>
<keyword evidence="2" id="KW-1185">Reference proteome</keyword>
<dbReference type="Proteomes" id="UP000829476">
    <property type="component" value="Chromosome"/>
</dbReference>
<protein>
    <recommendedName>
        <fullName evidence="3">DUF3862 domain-containing protein</fullName>
    </recommendedName>
</protein>
<sequence length="188" mass="20839">MKTFKFIVSIIVVVMLISCGGSRGKESPNQEGFTDIEKELKSKFGENAFFTDLTITHDEATGNIISVTVTKNPESLKMGEWNSIQGNWVQESEITLEVPKGSKAADFMFQLNNTVSLSKLGELVEKSSKQLTAEKAINDPALSMAFIKFPENGDINKAEYVVMLNPPNGGTTFTFNYKLNGDFIKMDY</sequence>
<gene>
    <name evidence="1" type="ORF">MQE36_05730</name>
</gene>
<name>A0ABY3YPS9_9FLAO</name>
<dbReference type="PROSITE" id="PS51257">
    <property type="entry name" value="PROKAR_LIPOPROTEIN"/>
    <property type="match status" value="1"/>
</dbReference>
<evidence type="ECO:0000313" key="2">
    <source>
        <dbReference type="Proteomes" id="UP000829476"/>
    </source>
</evidence>
<dbReference type="RefSeq" id="WP_242938216.1">
    <property type="nucleotide sequence ID" value="NZ_CP094326.1"/>
</dbReference>
<evidence type="ECO:0000313" key="1">
    <source>
        <dbReference type="EMBL" id="UNY99845.1"/>
    </source>
</evidence>
<evidence type="ECO:0008006" key="3">
    <source>
        <dbReference type="Google" id="ProtNLM"/>
    </source>
</evidence>
<dbReference type="EMBL" id="CP094326">
    <property type="protein sequence ID" value="UNY99845.1"/>
    <property type="molecule type" value="Genomic_DNA"/>
</dbReference>